<dbReference type="SUPFAM" id="SSF103473">
    <property type="entry name" value="MFS general substrate transporter"/>
    <property type="match status" value="1"/>
</dbReference>
<evidence type="ECO:0000313" key="6">
    <source>
        <dbReference type="Proteomes" id="UP001431209"/>
    </source>
</evidence>
<evidence type="ECO:0000313" key="5">
    <source>
        <dbReference type="EMBL" id="KAL0489578.1"/>
    </source>
</evidence>
<dbReference type="Gene3D" id="1.20.1250.20">
    <property type="entry name" value="MFS general substrate transporter like domains"/>
    <property type="match status" value="1"/>
</dbReference>
<evidence type="ECO:0000256" key="4">
    <source>
        <dbReference type="SAM" id="Phobius"/>
    </source>
</evidence>
<proteinExistence type="predicted"/>
<dbReference type="InterPro" id="IPR036259">
    <property type="entry name" value="MFS_trans_sf"/>
</dbReference>
<feature type="transmembrane region" description="Helical" evidence="4">
    <location>
        <begin position="58"/>
        <end position="79"/>
    </location>
</feature>
<dbReference type="PANTHER" id="PTHR23121">
    <property type="entry name" value="SODIUM-DEPENDENT GLUCOSE TRANSPORTER 1"/>
    <property type="match status" value="1"/>
</dbReference>
<feature type="transmembrane region" description="Helical" evidence="4">
    <location>
        <begin position="338"/>
        <end position="356"/>
    </location>
</feature>
<evidence type="ECO:0000256" key="2">
    <source>
        <dbReference type="ARBA" id="ARBA00022989"/>
    </source>
</evidence>
<keyword evidence="3 4" id="KW-0472">Membrane</keyword>
<accession>A0AAW2ZKR3</accession>
<sequence>MIQSIAFAFIPIVTSFYLMVSLHAVMGLFGGIVNVFCNVVLVYIWGDKVGPFMQALHFCVGVGSVIAPLVISAVTSVVSTESEVFPNSVHVSYWIFAAAAIATAVMIIFSPKMDASNNVSPSKTPRTKKRLTLKELAAKLTFPLRRPKTPYGEEEPKFSYVPNKQEQPDIMEAKPQHKELEDVVEGGKVEGDIMDKPQEKVEEVIEDEQDTSLVKKVIITLLTAAALFFYVGIEVGYGGLIYTYVRMKDLTDEAGASLVNSEFWLSFTVGRLVAIPLSGWLRPSIMLVLDVLGVFLAIAVLLTFNNSLVMVCIGTAILGASMASQFPATISLPKTHMGIEVSGAMTGVMVIGAAFGEMVIPLCVTTSFKVAGPDGLMWSLLIMCSIAAVLYAVLLIVFRNKKAVEQSKESKSEWAH</sequence>
<dbReference type="EMBL" id="JAOPGA020001570">
    <property type="protein sequence ID" value="KAL0489578.1"/>
    <property type="molecule type" value="Genomic_DNA"/>
</dbReference>
<gene>
    <name evidence="5" type="ORF">AKO1_010412</name>
</gene>
<keyword evidence="6" id="KW-1185">Reference proteome</keyword>
<evidence type="ECO:0000256" key="1">
    <source>
        <dbReference type="ARBA" id="ARBA00022692"/>
    </source>
</evidence>
<comment type="caution">
    <text evidence="5">The sequence shown here is derived from an EMBL/GenBank/DDBJ whole genome shotgun (WGS) entry which is preliminary data.</text>
</comment>
<feature type="transmembrane region" description="Helical" evidence="4">
    <location>
        <begin position="91"/>
        <end position="109"/>
    </location>
</feature>
<keyword evidence="2 4" id="KW-1133">Transmembrane helix</keyword>
<organism evidence="5 6">
    <name type="scientific">Acrasis kona</name>
    <dbReference type="NCBI Taxonomy" id="1008807"/>
    <lineage>
        <taxon>Eukaryota</taxon>
        <taxon>Discoba</taxon>
        <taxon>Heterolobosea</taxon>
        <taxon>Tetramitia</taxon>
        <taxon>Eutetramitia</taxon>
        <taxon>Acrasidae</taxon>
        <taxon>Acrasis</taxon>
    </lineage>
</organism>
<feature type="transmembrane region" description="Helical" evidence="4">
    <location>
        <begin position="376"/>
        <end position="398"/>
    </location>
</feature>
<feature type="transmembrane region" description="Helical" evidence="4">
    <location>
        <begin position="28"/>
        <end position="46"/>
    </location>
</feature>
<feature type="transmembrane region" description="Helical" evidence="4">
    <location>
        <begin position="217"/>
        <end position="242"/>
    </location>
</feature>
<evidence type="ECO:0000256" key="3">
    <source>
        <dbReference type="ARBA" id="ARBA00023136"/>
    </source>
</evidence>
<dbReference type="PANTHER" id="PTHR23121:SF9">
    <property type="entry name" value="SODIUM-DEPENDENT GLUCOSE TRANSPORTER 1"/>
    <property type="match status" value="1"/>
</dbReference>
<reference evidence="5 6" key="1">
    <citation type="submission" date="2024-03" db="EMBL/GenBank/DDBJ databases">
        <title>The Acrasis kona genome and developmental transcriptomes reveal deep origins of eukaryotic multicellular pathways.</title>
        <authorList>
            <person name="Sheikh S."/>
            <person name="Fu C.-J."/>
            <person name="Brown M.W."/>
            <person name="Baldauf S.L."/>
        </authorList>
    </citation>
    <scope>NUCLEOTIDE SEQUENCE [LARGE SCALE GENOMIC DNA]</scope>
    <source>
        <strain evidence="5 6">ATCC MYA-3509</strain>
    </source>
</reference>
<keyword evidence="1 4" id="KW-0812">Transmembrane</keyword>
<dbReference type="AlphaFoldDB" id="A0AAW2ZKR3"/>
<dbReference type="Proteomes" id="UP001431209">
    <property type="component" value="Unassembled WGS sequence"/>
</dbReference>
<name>A0AAW2ZKR3_9EUKA</name>
<feature type="transmembrane region" description="Helical" evidence="4">
    <location>
        <begin position="5"/>
        <end position="22"/>
    </location>
</feature>
<protein>
    <submittedName>
        <fullName evidence="5">Uncharacterized protein</fullName>
    </submittedName>
</protein>